<evidence type="ECO:0000256" key="3">
    <source>
        <dbReference type="ARBA" id="ARBA00022723"/>
    </source>
</evidence>
<dbReference type="SUPFAM" id="SSF48264">
    <property type="entry name" value="Cytochrome P450"/>
    <property type="match status" value="1"/>
</dbReference>
<dbReference type="GO" id="GO:0004497">
    <property type="term" value="F:monooxygenase activity"/>
    <property type="evidence" value="ECO:0007669"/>
    <property type="project" value="UniProtKB-KW"/>
</dbReference>
<dbReference type="InterPro" id="IPR002401">
    <property type="entry name" value="Cyt_P450_E_grp-I"/>
</dbReference>
<keyword evidence="4 8" id="KW-0560">Oxidoreductase</keyword>
<gene>
    <name evidence="11" type="primary">LOC110769670</name>
</gene>
<name>A0A6P5TQU4_PRUAV</name>
<dbReference type="InterPro" id="IPR017972">
    <property type="entry name" value="Cyt_P450_CS"/>
</dbReference>
<dbReference type="GO" id="GO:0016705">
    <property type="term" value="F:oxidoreductase activity, acting on paired donors, with incorporation or reduction of molecular oxygen"/>
    <property type="evidence" value="ECO:0007669"/>
    <property type="project" value="InterPro"/>
</dbReference>
<dbReference type="PANTHER" id="PTHR47950">
    <property type="entry name" value="CYTOCHROME P450, FAMILY 76, SUBFAMILY C, POLYPEPTIDE 5-RELATED"/>
    <property type="match status" value="1"/>
</dbReference>
<keyword evidence="6 8" id="KW-0503">Monooxygenase</keyword>
<evidence type="ECO:0000256" key="5">
    <source>
        <dbReference type="ARBA" id="ARBA00023004"/>
    </source>
</evidence>
<dbReference type="AlphaFoldDB" id="A0A6P5TQU4"/>
<dbReference type="FunFam" id="1.10.630.10:FF:000007">
    <property type="entry name" value="Cytochrome P450 76C4"/>
    <property type="match status" value="1"/>
</dbReference>
<dbReference type="KEGG" id="pavi:110769670"/>
<evidence type="ECO:0000256" key="6">
    <source>
        <dbReference type="ARBA" id="ARBA00023033"/>
    </source>
</evidence>
<keyword evidence="5 7" id="KW-0408">Iron</keyword>
<dbReference type="RefSeq" id="XP_021829391.1">
    <property type="nucleotide sequence ID" value="XM_021973699.1"/>
</dbReference>
<dbReference type="CDD" id="cd11073">
    <property type="entry name" value="CYP76-like"/>
    <property type="match status" value="1"/>
</dbReference>
<keyword evidence="2 7" id="KW-0349">Heme</keyword>
<keyword evidence="9" id="KW-0732">Signal</keyword>
<keyword evidence="3 7" id="KW-0479">Metal-binding</keyword>
<evidence type="ECO:0000256" key="1">
    <source>
        <dbReference type="ARBA" id="ARBA00010617"/>
    </source>
</evidence>
<dbReference type="GeneID" id="110769670"/>
<evidence type="ECO:0000256" key="9">
    <source>
        <dbReference type="SAM" id="SignalP"/>
    </source>
</evidence>
<dbReference type="PROSITE" id="PS00086">
    <property type="entry name" value="CYTOCHROME_P450"/>
    <property type="match status" value="1"/>
</dbReference>
<proteinExistence type="inferred from homology"/>
<dbReference type="GO" id="GO:0005506">
    <property type="term" value="F:iron ion binding"/>
    <property type="evidence" value="ECO:0007669"/>
    <property type="project" value="InterPro"/>
</dbReference>
<evidence type="ECO:0000256" key="2">
    <source>
        <dbReference type="ARBA" id="ARBA00022617"/>
    </source>
</evidence>
<keyword evidence="10" id="KW-1185">Reference proteome</keyword>
<protein>
    <submittedName>
        <fullName evidence="11">Geraniol 8-hydroxylase-like</fullName>
    </submittedName>
</protein>
<dbReference type="InterPro" id="IPR036396">
    <property type="entry name" value="Cyt_P450_sf"/>
</dbReference>
<feature type="signal peptide" evidence="9">
    <location>
        <begin position="1"/>
        <end position="24"/>
    </location>
</feature>
<evidence type="ECO:0000313" key="11">
    <source>
        <dbReference type="RefSeq" id="XP_021829391.1"/>
    </source>
</evidence>
<feature type="binding site" description="axial binding residue" evidence="7">
    <location>
        <position position="451"/>
    </location>
    <ligand>
        <name>heme</name>
        <dbReference type="ChEBI" id="CHEBI:30413"/>
    </ligand>
    <ligandPart>
        <name>Fe</name>
        <dbReference type="ChEBI" id="CHEBI:18248"/>
    </ligandPart>
</feature>
<evidence type="ECO:0000256" key="7">
    <source>
        <dbReference type="PIRSR" id="PIRSR602401-1"/>
    </source>
</evidence>
<accession>A0A6P5TQU4</accession>
<feature type="chain" id="PRO_5028041075" evidence="9">
    <location>
        <begin position="25"/>
        <end position="511"/>
    </location>
</feature>
<dbReference type="PRINTS" id="PR00385">
    <property type="entry name" value="P450"/>
</dbReference>
<dbReference type="GO" id="GO:0020037">
    <property type="term" value="F:heme binding"/>
    <property type="evidence" value="ECO:0007669"/>
    <property type="project" value="InterPro"/>
</dbReference>
<dbReference type="Pfam" id="PF00067">
    <property type="entry name" value="p450"/>
    <property type="match status" value="1"/>
</dbReference>
<sequence>MDFLSFCMVLLTSLFCVFLFSVQALRSKANPKKHLLPPGPKPLPFIGNLLELGNKLHLDFTKLSQIYGPIMTLQLGQVTTVVVSSSNTAKQVLRTHDQFLSNRTVPDAIKASDLRGDSLPWIPTSPKWRSLRKICNSHLFAPKILDANQPSRRMKVQELISDVNESLVKGEAVDIGRAAFKTTLNLLSRTIFFVDLADASSEMAREFKETMWGSMEEAGKPNWADFFPVLRKIDPQGIRRCMIKHVQKIEQVFDRIISQRLESRKAHDYVTTNDMLDTLLNISEVNSEDMDMTKLQHLLLILFTAGTDTTSATLEWAMAELLRNPEKLSKAQQELEKIIGKGKPVEEGDIAWLPYFLHKHFQAIIKETFRLHPATPLLLPHKADSDVEICGYIVPKGAQVFVNAWAIGRDPSIWDNPSSFVPERFLGLDDQIDVTGKNFELIPFGAGRRICPGLPWTMRILPLMLGSLINSFEWKLEDGVLPETLNMEEKFGLTLQMAHPLRAVPKSFCEI</sequence>
<evidence type="ECO:0000256" key="8">
    <source>
        <dbReference type="RuleBase" id="RU000461"/>
    </source>
</evidence>
<dbReference type="Proteomes" id="UP000515124">
    <property type="component" value="Unplaced"/>
</dbReference>
<dbReference type="PRINTS" id="PR00463">
    <property type="entry name" value="EP450I"/>
</dbReference>
<reference evidence="11" key="1">
    <citation type="submission" date="2025-08" db="UniProtKB">
        <authorList>
            <consortium name="RefSeq"/>
        </authorList>
    </citation>
    <scope>IDENTIFICATION</scope>
</reference>
<organism evidence="10 11">
    <name type="scientific">Prunus avium</name>
    <name type="common">Cherry</name>
    <name type="synonym">Cerasus avium</name>
    <dbReference type="NCBI Taxonomy" id="42229"/>
    <lineage>
        <taxon>Eukaryota</taxon>
        <taxon>Viridiplantae</taxon>
        <taxon>Streptophyta</taxon>
        <taxon>Embryophyta</taxon>
        <taxon>Tracheophyta</taxon>
        <taxon>Spermatophyta</taxon>
        <taxon>Magnoliopsida</taxon>
        <taxon>eudicotyledons</taxon>
        <taxon>Gunneridae</taxon>
        <taxon>Pentapetalae</taxon>
        <taxon>rosids</taxon>
        <taxon>fabids</taxon>
        <taxon>Rosales</taxon>
        <taxon>Rosaceae</taxon>
        <taxon>Amygdaloideae</taxon>
        <taxon>Amygdaleae</taxon>
        <taxon>Prunus</taxon>
    </lineage>
</organism>
<dbReference type="InterPro" id="IPR001128">
    <property type="entry name" value="Cyt_P450"/>
</dbReference>
<evidence type="ECO:0000313" key="10">
    <source>
        <dbReference type="Proteomes" id="UP000515124"/>
    </source>
</evidence>
<comment type="similarity">
    <text evidence="1 8">Belongs to the cytochrome P450 family.</text>
</comment>
<comment type="cofactor">
    <cofactor evidence="7">
        <name>heme</name>
        <dbReference type="ChEBI" id="CHEBI:30413"/>
    </cofactor>
</comment>
<dbReference type="PANTHER" id="PTHR47950:SF4">
    <property type="entry name" value="GERANIOL 8-HYDROXYLASE-LIKE"/>
    <property type="match status" value="1"/>
</dbReference>
<evidence type="ECO:0000256" key="4">
    <source>
        <dbReference type="ARBA" id="ARBA00023002"/>
    </source>
</evidence>
<dbReference type="Gene3D" id="1.10.630.10">
    <property type="entry name" value="Cytochrome P450"/>
    <property type="match status" value="1"/>
</dbReference>